<evidence type="ECO:0000313" key="2">
    <source>
        <dbReference type="WBParaSite" id="PS1159_v2.g15530.t2"/>
    </source>
</evidence>
<sequence>MDQLQVATRQVKDEDAIRIQKMFSDFLIEFTEDGEVIYKEEIGELAVPERNTIQVSFRHLHEYDQTLSGALLARFFRFYPYICDAVRDIALESTEDEEAKALFYPYICDAVRDIALESTEDEEAKALLRKKQIFVSFKDVPNKEAVRELHSYKVGALVRISGQVVRTHPVHPELWRGTFVCEECGVTIRGVVQHFRYTPPNQCTNQQCQNRTRYNLDIYESEFVDFQRVRIQEIQEELPRGCIPRNVDVILRGEAVEKVQPGDHCDFTGMLITIPDVSVLSAPGIRAEPKNMRKGKGGGSGDAGGLSGLKSLGVRELNYKLAFLCTGVQPTIQMFDEITLKPDTSDFTETWASLSAADRKTLMDMSADKELIKHMRDSLFPNIYGNDDVKLGILLMLCGGVQKHRPGTTLRGDINVLLVGDPSCAKSQFLKAVENFSPRAVYTSGKASSAAGLTAAVVRDEESMDFVIEAGALMLADNGVCCIDEFDKMDLKDQVAIHEAMEQQTISITKAGVKATLNARASILAAANPVGGRYDKSRPLRHNIQLSEPIMSRFDLFFVLTDECNDTLDYAIAKRIVDNAMDGYVEVPRQTKYTVNDIRKYVSFVKHIKPKITDEAAERLKEEYKKLRIGTGNTMVEMSSRSTVRQLESLIRLSEALARIECVTEIKKEHVENATKLLTKCFVRIDQPEVELEDSFNNDLSFNESAMDTDENAAPQDQDISSDVITKATGVTQPTQESVKINYDSYIKMRELFVLHIRRDESREIDENWKGVKRNDLVEWYLNVIEDELESVEDLEKQKKVALLVIKRLTDTENVLIEMGQAEDDNEPYLIDNPDFDV</sequence>
<proteinExistence type="predicted"/>
<protein>
    <submittedName>
        <fullName evidence="2">DNA replication licensing factor MCM6</fullName>
    </submittedName>
</protein>
<name>A0AC35FB66_9BILA</name>
<dbReference type="Proteomes" id="UP000887580">
    <property type="component" value="Unplaced"/>
</dbReference>
<reference evidence="2" key="1">
    <citation type="submission" date="2022-11" db="UniProtKB">
        <authorList>
            <consortium name="WormBaseParasite"/>
        </authorList>
    </citation>
    <scope>IDENTIFICATION</scope>
</reference>
<dbReference type="WBParaSite" id="PS1159_v2.g15530.t2">
    <property type="protein sequence ID" value="PS1159_v2.g15530.t2"/>
    <property type="gene ID" value="PS1159_v2.g15530"/>
</dbReference>
<accession>A0AC35FB66</accession>
<evidence type="ECO:0000313" key="1">
    <source>
        <dbReference type="Proteomes" id="UP000887580"/>
    </source>
</evidence>
<organism evidence="1 2">
    <name type="scientific">Panagrolaimus sp. PS1159</name>
    <dbReference type="NCBI Taxonomy" id="55785"/>
    <lineage>
        <taxon>Eukaryota</taxon>
        <taxon>Metazoa</taxon>
        <taxon>Ecdysozoa</taxon>
        <taxon>Nematoda</taxon>
        <taxon>Chromadorea</taxon>
        <taxon>Rhabditida</taxon>
        <taxon>Tylenchina</taxon>
        <taxon>Panagrolaimomorpha</taxon>
        <taxon>Panagrolaimoidea</taxon>
        <taxon>Panagrolaimidae</taxon>
        <taxon>Panagrolaimus</taxon>
    </lineage>
</organism>